<evidence type="ECO:0000313" key="3">
    <source>
        <dbReference type="Proteomes" id="UP001195914"/>
    </source>
</evidence>
<dbReference type="Proteomes" id="UP001195914">
    <property type="component" value="Unassembled WGS sequence"/>
</dbReference>
<protein>
    <submittedName>
        <fullName evidence="2">Uncharacterized protein</fullName>
    </submittedName>
</protein>
<name>A0AAD9GHP7_BABDI</name>
<evidence type="ECO:0000313" key="2">
    <source>
        <dbReference type="EMBL" id="KAK1938669.1"/>
    </source>
</evidence>
<dbReference type="EMBL" id="JAHBMH010000024">
    <property type="protein sequence ID" value="KAK1938669.1"/>
    <property type="molecule type" value="Genomic_DNA"/>
</dbReference>
<reference evidence="2" key="2">
    <citation type="submission" date="2021-05" db="EMBL/GenBank/DDBJ databases">
        <authorList>
            <person name="Pain A."/>
        </authorList>
    </citation>
    <scope>NUCLEOTIDE SEQUENCE</scope>
    <source>
        <strain evidence="2">1802A</strain>
    </source>
</reference>
<dbReference type="AlphaFoldDB" id="A0AAD9GHP7"/>
<accession>A0AAD9GHP7</accession>
<evidence type="ECO:0000256" key="1">
    <source>
        <dbReference type="SAM" id="MobiDB-lite"/>
    </source>
</evidence>
<feature type="compositionally biased region" description="Basic and acidic residues" evidence="1">
    <location>
        <begin position="204"/>
        <end position="213"/>
    </location>
</feature>
<organism evidence="2 3">
    <name type="scientific">Babesia divergens</name>
    <dbReference type="NCBI Taxonomy" id="32595"/>
    <lineage>
        <taxon>Eukaryota</taxon>
        <taxon>Sar</taxon>
        <taxon>Alveolata</taxon>
        <taxon>Apicomplexa</taxon>
        <taxon>Aconoidasida</taxon>
        <taxon>Piroplasmida</taxon>
        <taxon>Babesiidae</taxon>
        <taxon>Babesia</taxon>
    </lineage>
</organism>
<keyword evidence="3" id="KW-1185">Reference proteome</keyword>
<comment type="caution">
    <text evidence="2">The sequence shown here is derived from an EMBL/GenBank/DDBJ whole genome shotgun (WGS) entry which is preliminary data.</text>
</comment>
<feature type="region of interest" description="Disordered" evidence="1">
    <location>
        <begin position="196"/>
        <end position="229"/>
    </location>
</feature>
<reference evidence="2" key="1">
    <citation type="journal article" date="2014" name="Nucleic Acids Res.">
        <title>The evolutionary dynamics of variant antigen genes in Babesia reveal a history of genomic innovation underlying host-parasite interaction.</title>
        <authorList>
            <person name="Jackson A.P."/>
            <person name="Otto T.D."/>
            <person name="Darby A."/>
            <person name="Ramaprasad A."/>
            <person name="Xia D."/>
            <person name="Echaide I.E."/>
            <person name="Farber M."/>
            <person name="Gahlot S."/>
            <person name="Gamble J."/>
            <person name="Gupta D."/>
            <person name="Gupta Y."/>
            <person name="Jackson L."/>
            <person name="Malandrin L."/>
            <person name="Malas T.B."/>
            <person name="Moussa E."/>
            <person name="Nair M."/>
            <person name="Reid A.J."/>
            <person name="Sanders M."/>
            <person name="Sharma J."/>
            <person name="Tracey A."/>
            <person name="Quail M.A."/>
            <person name="Weir W."/>
            <person name="Wastling J.M."/>
            <person name="Hall N."/>
            <person name="Willadsen P."/>
            <person name="Lingelbach K."/>
            <person name="Shiels B."/>
            <person name="Tait A."/>
            <person name="Berriman M."/>
            <person name="Allred D.R."/>
            <person name="Pain A."/>
        </authorList>
    </citation>
    <scope>NUCLEOTIDE SEQUENCE</scope>
    <source>
        <strain evidence="2">1802A</strain>
    </source>
</reference>
<sequence length="229" mass="26265">MGERKPGHTVNECYEALLDLKSIFPTWSDTQDNFHFHWRQILSSTTKGGDVEEETIGFYSDTLKQLIDSRGEGIEAQKAFELVAQLDHRRKEHDEAFDVYKLEEILGKDTTSIKPKPPIKKQPVQRRPAAEVTTEVLPDAGHVYGTRARSRQLQTQDVDGKAGKLEYNTSGFGTHLKRGIFSDYVWDFLVPTGEDNEYDEEIDKDGLEQKADEKDDDDDYVKKPKRSRK</sequence>
<proteinExistence type="predicted"/>
<gene>
    <name evidence="2" type="ORF">X943_003264</name>
</gene>